<feature type="compositionally biased region" description="Polar residues" evidence="1">
    <location>
        <begin position="70"/>
        <end position="80"/>
    </location>
</feature>
<keyword evidence="3" id="KW-1185">Reference proteome</keyword>
<proteinExistence type="predicted"/>
<name>A0ABT9T4Q6_9GAMM</name>
<sequence length="101" mass="10947">MRKEDDHENDEGAPPSSLIPVQKLPTPDPLYDQQLLRDLAIVNDQTHKELGSRPRRPPTVQPKRKPDLPNTPSNVSSLPVSDQAKATAVSAGESADEDSGS</sequence>
<feature type="region of interest" description="Disordered" evidence="1">
    <location>
        <begin position="1"/>
        <end position="29"/>
    </location>
</feature>
<dbReference type="EMBL" id="JAUSSK010000006">
    <property type="protein sequence ID" value="MDQ0011558.1"/>
    <property type="molecule type" value="Genomic_DNA"/>
</dbReference>
<evidence type="ECO:0000256" key="1">
    <source>
        <dbReference type="SAM" id="MobiDB-lite"/>
    </source>
</evidence>
<evidence type="ECO:0000313" key="2">
    <source>
        <dbReference type="EMBL" id="MDQ0011558.1"/>
    </source>
</evidence>
<gene>
    <name evidence="2" type="ORF">J2T07_003772</name>
</gene>
<protein>
    <submittedName>
        <fullName evidence="2">Uncharacterized protein</fullName>
    </submittedName>
</protein>
<dbReference type="Proteomes" id="UP001237737">
    <property type="component" value="Unassembled WGS sequence"/>
</dbReference>
<reference evidence="2 3" key="1">
    <citation type="submission" date="2023-07" db="EMBL/GenBank/DDBJ databases">
        <title>Sorghum-associated microbial communities from plants grown in Nebraska, USA.</title>
        <authorList>
            <person name="Schachtman D."/>
        </authorList>
    </citation>
    <scope>NUCLEOTIDE SEQUENCE [LARGE SCALE GENOMIC DNA]</scope>
    <source>
        <strain evidence="2 3">CC60</strain>
    </source>
</reference>
<comment type="caution">
    <text evidence="2">The sequence shown here is derived from an EMBL/GenBank/DDBJ whole genome shotgun (WGS) entry which is preliminary data.</text>
</comment>
<evidence type="ECO:0000313" key="3">
    <source>
        <dbReference type="Proteomes" id="UP001237737"/>
    </source>
</evidence>
<feature type="region of interest" description="Disordered" evidence="1">
    <location>
        <begin position="43"/>
        <end position="101"/>
    </location>
</feature>
<accession>A0ABT9T4Q6</accession>
<organism evidence="2 3">
    <name type="scientific">Luteibacter jiangsuensis</name>
    <dbReference type="NCBI Taxonomy" id="637577"/>
    <lineage>
        <taxon>Bacteria</taxon>
        <taxon>Pseudomonadati</taxon>
        <taxon>Pseudomonadota</taxon>
        <taxon>Gammaproteobacteria</taxon>
        <taxon>Lysobacterales</taxon>
        <taxon>Rhodanobacteraceae</taxon>
        <taxon>Luteibacter</taxon>
    </lineage>
</organism>